<dbReference type="AlphaFoldDB" id="A0A6B3SKK4"/>
<feature type="domain" description="HTH luxR-type" evidence="6">
    <location>
        <begin position="163"/>
        <end position="228"/>
    </location>
</feature>
<protein>
    <submittedName>
        <fullName evidence="8">Response regulator transcription factor</fullName>
    </submittedName>
</protein>
<dbReference type="InterPro" id="IPR058245">
    <property type="entry name" value="NreC/VraR/RcsB-like_REC"/>
</dbReference>
<feature type="domain" description="Response regulatory" evidence="7">
    <location>
        <begin position="14"/>
        <end position="130"/>
    </location>
</feature>
<dbReference type="GO" id="GO:0000160">
    <property type="term" value="P:phosphorelay signal transduction system"/>
    <property type="evidence" value="ECO:0007669"/>
    <property type="project" value="InterPro"/>
</dbReference>
<feature type="modified residue" description="4-aspartylphosphate" evidence="5">
    <location>
        <position position="65"/>
    </location>
</feature>
<evidence type="ECO:0000256" key="2">
    <source>
        <dbReference type="ARBA" id="ARBA00023015"/>
    </source>
</evidence>
<dbReference type="GO" id="GO:0006355">
    <property type="term" value="P:regulation of DNA-templated transcription"/>
    <property type="evidence" value="ECO:0007669"/>
    <property type="project" value="InterPro"/>
</dbReference>
<dbReference type="Gene3D" id="3.40.50.2300">
    <property type="match status" value="1"/>
</dbReference>
<dbReference type="SUPFAM" id="SSF46894">
    <property type="entry name" value="C-terminal effector domain of the bipartite response regulators"/>
    <property type="match status" value="1"/>
</dbReference>
<dbReference type="InterPro" id="IPR039420">
    <property type="entry name" value="WalR-like"/>
</dbReference>
<keyword evidence="1 5" id="KW-0597">Phosphoprotein</keyword>
<keyword evidence="4" id="KW-0804">Transcription</keyword>
<reference evidence="8 9" key="1">
    <citation type="submission" date="2020-02" db="EMBL/GenBank/DDBJ databases">
        <authorList>
            <person name="Kim M.K."/>
        </authorList>
    </citation>
    <scope>NUCLEOTIDE SEQUENCE [LARGE SCALE GENOMIC DNA]</scope>
    <source>
        <strain evidence="8 9">17J57-3</strain>
    </source>
</reference>
<dbReference type="CDD" id="cd06170">
    <property type="entry name" value="LuxR_C_like"/>
    <property type="match status" value="1"/>
</dbReference>
<keyword evidence="3" id="KW-0238">DNA-binding</keyword>
<dbReference type="RefSeq" id="WP_163962323.1">
    <property type="nucleotide sequence ID" value="NZ_JAAIVB010000035.1"/>
</dbReference>
<dbReference type="Proteomes" id="UP000482155">
    <property type="component" value="Unassembled WGS sequence"/>
</dbReference>
<keyword evidence="9" id="KW-1185">Reference proteome</keyword>
<dbReference type="PROSITE" id="PS50043">
    <property type="entry name" value="HTH_LUXR_2"/>
    <property type="match status" value="1"/>
</dbReference>
<evidence type="ECO:0000313" key="9">
    <source>
        <dbReference type="Proteomes" id="UP000482155"/>
    </source>
</evidence>
<accession>A0A6B3SKK4</accession>
<dbReference type="InterPro" id="IPR001789">
    <property type="entry name" value="Sig_transdc_resp-reg_receiver"/>
</dbReference>
<dbReference type="Pfam" id="PF00196">
    <property type="entry name" value="GerE"/>
    <property type="match status" value="1"/>
</dbReference>
<evidence type="ECO:0000256" key="3">
    <source>
        <dbReference type="ARBA" id="ARBA00023125"/>
    </source>
</evidence>
<dbReference type="SMART" id="SM00448">
    <property type="entry name" value="REC"/>
    <property type="match status" value="1"/>
</dbReference>
<comment type="caution">
    <text evidence="8">The sequence shown here is derived from an EMBL/GenBank/DDBJ whole genome shotgun (WGS) entry which is preliminary data.</text>
</comment>
<dbReference type="PRINTS" id="PR00038">
    <property type="entry name" value="HTHLUXR"/>
</dbReference>
<proteinExistence type="predicted"/>
<dbReference type="InterPro" id="IPR011006">
    <property type="entry name" value="CheY-like_superfamily"/>
</dbReference>
<dbReference type="InterPro" id="IPR016032">
    <property type="entry name" value="Sig_transdc_resp-reg_C-effctor"/>
</dbReference>
<evidence type="ECO:0000259" key="6">
    <source>
        <dbReference type="PROSITE" id="PS50043"/>
    </source>
</evidence>
<dbReference type="CDD" id="cd17535">
    <property type="entry name" value="REC_NarL-like"/>
    <property type="match status" value="1"/>
</dbReference>
<organism evidence="8 9">
    <name type="scientific">Noviherbaspirillum galbum</name>
    <dbReference type="NCBI Taxonomy" id="2709383"/>
    <lineage>
        <taxon>Bacteria</taxon>
        <taxon>Pseudomonadati</taxon>
        <taxon>Pseudomonadota</taxon>
        <taxon>Betaproteobacteria</taxon>
        <taxon>Burkholderiales</taxon>
        <taxon>Oxalobacteraceae</taxon>
        <taxon>Noviherbaspirillum</taxon>
    </lineage>
</organism>
<evidence type="ECO:0000256" key="1">
    <source>
        <dbReference type="ARBA" id="ARBA00022553"/>
    </source>
</evidence>
<dbReference type="InterPro" id="IPR000792">
    <property type="entry name" value="Tscrpt_reg_LuxR_C"/>
</dbReference>
<dbReference type="Pfam" id="PF00072">
    <property type="entry name" value="Response_reg"/>
    <property type="match status" value="1"/>
</dbReference>
<dbReference type="EMBL" id="JAAIVB010000035">
    <property type="protein sequence ID" value="NEX61280.1"/>
    <property type="molecule type" value="Genomic_DNA"/>
</dbReference>
<evidence type="ECO:0000259" key="7">
    <source>
        <dbReference type="PROSITE" id="PS50110"/>
    </source>
</evidence>
<evidence type="ECO:0000256" key="4">
    <source>
        <dbReference type="ARBA" id="ARBA00023163"/>
    </source>
</evidence>
<evidence type="ECO:0000256" key="5">
    <source>
        <dbReference type="PROSITE-ProRule" id="PRU00169"/>
    </source>
</evidence>
<sequence length="251" mass="26099">MQDPSSTATSDSVGVLIVEDDAVTRKMLCLAVESEPALRLLAHFDGVKPALMWLEGNKADVLITDLGLPDGSGLEIIQACAQRHPATDIMVVTVSSDEASVLACIEAGASGYVLKNARRLDIARAVLDLRAGGAPMSPAIARMVLAKVRDGNQPAPSKSPIQPAPSAAALTKREAAILDLIAKGDSYGEVAKVLSVSVGTIQTHIKNIYGKLAVHSRGEAVFEAHRRGLLQIGQAGSSGQAAHAARRAGTD</sequence>
<dbReference type="PROSITE" id="PS50110">
    <property type="entry name" value="RESPONSE_REGULATORY"/>
    <property type="match status" value="1"/>
</dbReference>
<keyword evidence="2" id="KW-0805">Transcription regulation</keyword>
<name>A0A6B3SKK4_9BURK</name>
<gene>
    <name evidence="8" type="ORF">G3574_09335</name>
</gene>
<dbReference type="PANTHER" id="PTHR43214:SF41">
    <property type="entry name" value="NITRATE_NITRITE RESPONSE REGULATOR PROTEIN NARP"/>
    <property type="match status" value="1"/>
</dbReference>
<dbReference type="GO" id="GO:0003677">
    <property type="term" value="F:DNA binding"/>
    <property type="evidence" value="ECO:0007669"/>
    <property type="project" value="UniProtKB-KW"/>
</dbReference>
<dbReference type="SUPFAM" id="SSF52172">
    <property type="entry name" value="CheY-like"/>
    <property type="match status" value="1"/>
</dbReference>
<dbReference type="SMART" id="SM00421">
    <property type="entry name" value="HTH_LUXR"/>
    <property type="match status" value="1"/>
</dbReference>
<evidence type="ECO:0000313" key="8">
    <source>
        <dbReference type="EMBL" id="NEX61280.1"/>
    </source>
</evidence>
<dbReference type="PANTHER" id="PTHR43214">
    <property type="entry name" value="TWO-COMPONENT RESPONSE REGULATOR"/>
    <property type="match status" value="1"/>
</dbReference>
<dbReference type="PROSITE" id="PS00622">
    <property type="entry name" value="HTH_LUXR_1"/>
    <property type="match status" value="1"/>
</dbReference>